<dbReference type="InterPro" id="IPR037205">
    <property type="entry name" value="ChaB_sf"/>
</dbReference>
<dbReference type="GeneID" id="41602146"/>
<proteinExistence type="predicted"/>
<evidence type="ECO:0000256" key="1">
    <source>
        <dbReference type="SAM" id="MobiDB-lite"/>
    </source>
</evidence>
<dbReference type="PATRIC" id="fig|1434121.4.peg.1068"/>
<dbReference type="RefSeq" id="WP_048168142.1">
    <property type="nucleotide sequence ID" value="NZ_CP009502.1"/>
</dbReference>
<dbReference type="EMBL" id="CP009502">
    <property type="protein sequence ID" value="AKB15156.1"/>
    <property type="molecule type" value="Genomic_DNA"/>
</dbReference>
<gene>
    <name evidence="2" type="ORF">MSTHC_0838</name>
</gene>
<evidence type="ECO:0000313" key="2">
    <source>
        <dbReference type="EMBL" id="AKB15156.1"/>
    </source>
</evidence>
<dbReference type="InterPro" id="IPR009317">
    <property type="entry name" value="ChaB"/>
</dbReference>
<dbReference type="AlphaFoldDB" id="A0A0E3KR15"/>
<feature type="compositionally biased region" description="Basic and acidic residues" evidence="1">
    <location>
        <begin position="11"/>
        <end position="20"/>
    </location>
</feature>
<sequence>MPYKSNSELPETVKENLPEHGQDIYREAFNSAWEEYKEPSDRRGGASREETAHKVAWSAVKRVYKKDSRGKWVKKD</sequence>
<feature type="region of interest" description="Disordered" evidence="1">
    <location>
        <begin position="1"/>
        <end position="20"/>
    </location>
</feature>
<organism evidence="2 3">
    <name type="scientific">Methanosarcina thermophila CHTI-55</name>
    <dbReference type="NCBI Taxonomy" id="1434121"/>
    <lineage>
        <taxon>Archaea</taxon>
        <taxon>Methanobacteriati</taxon>
        <taxon>Methanobacteriota</taxon>
        <taxon>Stenosarchaea group</taxon>
        <taxon>Methanomicrobia</taxon>
        <taxon>Methanosarcinales</taxon>
        <taxon>Methanosarcinaceae</taxon>
        <taxon>Methanosarcina</taxon>
    </lineage>
</organism>
<dbReference type="Pfam" id="PF06150">
    <property type="entry name" value="ChaB"/>
    <property type="match status" value="1"/>
</dbReference>
<dbReference type="HOGENOM" id="CLU_179907_0_0_2"/>
<name>A0A0E3KR15_METTE</name>
<reference evidence="2 3" key="1">
    <citation type="submission" date="2014-07" db="EMBL/GenBank/DDBJ databases">
        <title>Methanogenic archaea and the global carbon cycle.</title>
        <authorList>
            <person name="Henriksen J.R."/>
            <person name="Luke J."/>
            <person name="Reinhart S."/>
            <person name="Benedict M.N."/>
            <person name="Youngblut N.D."/>
            <person name="Metcalf M.E."/>
            <person name="Whitaker R.J."/>
            <person name="Metcalf W.W."/>
        </authorList>
    </citation>
    <scope>NUCLEOTIDE SEQUENCE [LARGE SCALE GENOMIC DNA]</scope>
    <source>
        <strain evidence="2 3">CHTI-55</strain>
    </source>
</reference>
<evidence type="ECO:0000313" key="3">
    <source>
        <dbReference type="Proteomes" id="UP000056925"/>
    </source>
</evidence>
<dbReference type="KEGG" id="mthe:MSTHC_0838"/>
<dbReference type="SUPFAM" id="SSF140376">
    <property type="entry name" value="ChaB-like"/>
    <property type="match status" value="1"/>
</dbReference>
<protein>
    <submittedName>
        <fullName evidence="2">Cation transport regulator chaB</fullName>
    </submittedName>
</protein>
<dbReference type="Gene3D" id="1.10.1740.70">
    <property type="entry name" value="ChaB"/>
    <property type="match status" value="1"/>
</dbReference>
<dbReference type="Proteomes" id="UP000056925">
    <property type="component" value="Chromosome"/>
</dbReference>
<accession>A0A0E3KR15</accession>